<proteinExistence type="predicted"/>
<dbReference type="Proteomes" id="UP000541425">
    <property type="component" value="Unassembled WGS sequence"/>
</dbReference>
<organism evidence="2 3">
    <name type="scientific">Alloprevotella rava</name>
    <dbReference type="NCBI Taxonomy" id="671218"/>
    <lineage>
        <taxon>Bacteria</taxon>
        <taxon>Pseudomonadati</taxon>
        <taxon>Bacteroidota</taxon>
        <taxon>Bacteroidia</taxon>
        <taxon>Bacteroidales</taxon>
        <taxon>Prevotellaceae</taxon>
        <taxon>Alloprevotella</taxon>
    </lineage>
</organism>
<comment type="caution">
    <text evidence="2">The sequence shown here is derived from an EMBL/GenBank/DDBJ whole genome shotgun (WGS) entry which is preliminary data.</text>
</comment>
<feature type="transmembrane region" description="Helical" evidence="1">
    <location>
        <begin position="38"/>
        <end position="60"/>
    </location>
</feature>
<gene>
    <name evidence="2" type="ORF">FHS60_001251</name>
</gene>
<dbReference type="AlphaFoldDB" id="A0A7W5UN97"/>
<protein>
    <submittedName>
        <fullName evidence="2">Uncharacterized protein</fullName>
    </submittedName>
</protein>
<keyword evidence="1" id="KW-1133">Transmembrane helix</keyword>
<keyword evidence="1" id="KW-0812">Transmembrane</keyword>
<keyword evidence="1" id="KW-0472">Membrane</keyword>
<evidence type="ECO:0000256" key="1">
    <source>
        <dbReference type="SAM" id="Phobius"/>
    </source>
</evidence>
<dbReference type="EMBL" id="JACICA010000005">
    <property type="protein sequence ID" value="MBB3702782.1"/>
    <property type="molecule type" value="Genomic_DNA"/>
</dbReference>
<sequence>MNRQEFSKIKTKDNSKVFFYSHFQHLYKPPPAGSLDTFSSPLSLISLSFLFSFSIILLYLRAHIKIYRPIISGQLLNFLRKWRRTGQMNK</sequence>
<name>A0A7W5UN97_9BACT</name>
<evidence type="ECO:0000313" key="2">
    <source>
        <dbReference type="EMBL" id="MBB3702782.1"/>
    </source>
</evidence>
<evidence type="ECO:0000313" key="3">
    <source>
        <dbReference type="Proteomes" id="UP000541425"/>
    </source>
</evidence>
<reference evidence="2 3" key="1">
    <citation type="submission" date="2020-08" db="EMBL/GenBank/DDBJ databases">
        <title>Genomic Encyclopedia of Type Strains, Phase IV (KMG-IV): sequencing the most valuable type-strain genomes for metagenomic binning, comparative biology and taxonomic classification.</title>
        <authorList>
            <person name="Goeker M."/>
        </authorList>
    </citation>
    <scope>NUCLEOTIDE SEQUENCE [LARGE SCALE GENOMIC DNA]</scope>
    <source>
        <strain evidence="2 3">DSM 22548</strain>
    </source>
</reference>
<accession>A0A7W5UN97</accession>